<name>A0ACC4AHQ8_POPAL</name>
<accession>A0ACC4AHQ8</accession>
<dbReference type="EMBL" id="RCHU02000019">
    <property type="protein sequence ID" value="KAL3565724.1"/>
    <property type="molecule type" value="Genomic_DNA"/>
</dbReference>
<organism evidence="1 2">
    <name type="scientific">Populus alba</name>
    <name type="common">White poplar</name>
    <dbReference type="NCBI Taxonomy" id="43335"/>
    <lineage>
        <taxon>Eukaryota</taxon>
        <taxon>Viridiplantae</taxon>
        <taxon>Streptophyta</taxon>
        <taxon>Embryophyta</taxon>
        <taxon>Tracheophyta</taxon>
        <taxon>Spermatophyta</taxon>
        <taxon>Magnoliopsida</taxon>
        <taxon>eudicotyledons</taxon>
        <taxon>Gunneridae</taxon>
        <taxon>Pentapetalae</taxon>
        <taxon>rosids</taxon>
        <taxon>fabids</taxon>
        <taxon>Malpighiales</taxon>
        <taxon>Salicaceae</taxon>
        <taxon>Saliceae</taxon>
        <taxon>Populus</taxon>
    </lineage>
</organism>
<protein>
    <submittedName>
        <fullName evidence="1">Uncharacterized protein</fullName>
    </submittedName>
</protein>
<gene>
    <name evidence="1" type="ORF">D5086_033770</name>
</gene>
<proteinExistence type="predicted"/>
<keyword evidence="2" id="KW-1185">Reference proteome</keyword>
<evidence type="ECO:0000313" key="1">
    <source>
        <dbReference type="EMBL" id="KAL3565724.1"/>
    </source>
</evidence>
<comment type="caution">
    <text evidence="1">The sequence shown here is derived from an EMBL/GenBank/DDBJ whole genome shotgun (WGS) entry which is preliminary data.</text>
</comment>
<dbReference type="Proteomes" id="UP000309997">
    <property type="component" value="Unassembled WGS sequence"/>
</dbReference>
<sequence>MVGFVFEPSTTEEENNQVSKARNFKDPIQPFDQKLTNFADYFLDFDSIEEFFGDPERVSLDFEKRMEVEDKRFVVKDLTVDGSDLVFEEKGIVEGSDLVFEEKKGIVDGSDLEGLMKVKGERVELERGGSLDCSIEKEMGRFSLVAVSSLVVADGGGKVVVVNDEDERESESSESSSSSDDGGEEDSEEEKQEEREVREVVDKELDDLGDMEEGEIRDVNGEEMVGRDDTDVEVFEEEVGDKMVEWSDFDEDEDAVNEGDPIRSKNELKFLPPVPPVVASLEPHHQMLAVGAVLSAIGSRVIVEGAEKHNPLNEGSILWITEKRSPLGLVDEIFGPFANHVLNDKNLYKKGYDASGEYDEELTKEAEFSDDEEEAEYKRMLKMSKRGIDCETAGKKKSNRRKADIQISLLDLHILFHGLQLEDQAAFGTGFQVQPNPQAMNTIEQGMMSRGLPLEQNCSFQSPAIPPGNIKAPQQFSTGASSSHGTKPYRRGGGRFSGGRGRQPSN</sequence>
<reference evidence="1 2" key="1">
    <citation type="journal article" date="2024" name="Plant Biotechnol. J.">
        <title>Genome and CRISPR/Cas9 system of a widespread forest tree (Populus alba) in the world.</title>
        <authorList>
            <person name="Liu Y.J."/>
            <person name="Jiang P.F."/>
            <person name="Han X.M."/>
            <person name="Li X.Y."/>
            <person name="Wang H.M."/>
            <person name="Wang Y.J."/>
            <person name="Wang X.X."/>
            <person name="Zeng Q.Y."/>
        </authorList>
    </citation>
    <scope>NUCLEOTIDE SEQUENCE [LARGE SCALE GENOMIC DNA]</scope>
    <source>
        <strain evidence="2">cv. PAL-ZL1</strain>
    </source>
</reference>
<evidence type="ECO:0000313" key="2">
    <source>
        <dbReference type="Proteomes" id="UP000309997"/>
    </source>
</evidence>